<sequence length="255" mass="29364">MSSTKKNREKKPRRLRDQPTFTINRVEEYPPLRLPQSPPTVQEAINLVEKLITKPKLARFPNSFIIYRNMYVRYLKDNGYSIPMTHLSSMVGRSWKMEPYHIKEAYRKISSEAEQLYDQIIGSNHPQEPFPVTPPSPMNGFVHSNEDPSYHPPSVASPHFPCPSNEHIIPPNQPSPIFPSIPMDAEFIGITFDVLNDIENDDINKYLIFPSDQSSTPSIPSIPMGTEFFGITFDVLNDIENDEINKYFNFRSYDA</sequence>
<gene>
    <name evidence="2" type="ORF">AMORRO_LOCUS3522</name>
</gene>
<proteinExistence type="predicted"/>
<dbReference type="SUPFAM" id="SSF47095">
    <property type="entry name" value="HMG-box"/>
    <property type="match status" value="1"/>
</dbReference>
<evidence type="ECO:0000313" key="3">
    <source>
        <dbReference type="Proteomes" id="UP000789342"/>
    </source>
</evidence>
<accession>A0A9N9F3Q4</accession>
<reference evidence="2" key="1">
    <citation type="submission" date="2021-06" db="EMBL/GenBank/DDBJ databases">
        <authorList>
            <person name="Kallberg Y."/>
            <person name="Tangrot J."/>
            <person name="Rosling A."/>
        </authorList>
    </citation>
    <scope>NUCLEOTIDE SEQUENCE</scope>
    <source>
        <strain evidence="2">CL551</strain>
    </source>
</reference>
<comment type="caution">
    <text evidence="2">The sequence shown here is derived from an EMBL/GenBank/DDBJ whole genome shotgun (WGS) entry which is preliminary data.</text>
</comment>
<evidence type="ECO:0000256" key="1">
    <source>
        <dbReference type="SAM" id="MobiDB-lite"/>
    </source>
</evidence>
<organism evidence="2 3">
    <name type="scientific">Acaulospora morrowiae</name>
    <dbReference type="NCBI Taxonomy" id="94023"/>
    <lineage>
        <taxon>Eukaryota</taxon>
        <taxon>Fungi</taxon>
        <taxon>Fungi incertae sedis</taxon>
        <taxon>Mucoromycota</taxon>
        <taxon>Glomeromycotina</taxon>
        <taxon>Glomeromycetes</taxon>
        <taxon>Diversisporales</taxon>
        <taxon>Acaulosporaceae</taxon>
        <taxon>Acaulospora</taxon>
    </lineage>
</organism>
<dbReference type="InterPro" id="IPR036910">
    <property type="entry name" value="HMG_box_dom_sf"/>
</dbReference>
<protein>
    <submittedName>
        <fullName evidence="2">903_t:CDS:1</fullName>
    </submittedName>
</protein>
<feature type="region of interest" description="Disordered" evidence="1">
    <location>
        <begin position="1"/>
        <end position="22"/>
    </location>
</feature>
<dbReference type="Proteomes" id="UP000789342">
    <property type="component" value="Unassembled WGS sequence"/>
</dbReference>
<dbReference type="Gene3D" id="1.10.30.10">
    <property type="entry name" value="High mobility group box domain"/>
    <property type="match status" value="1"/>
</dbReference>
<dbReference type="OrthoDB" id="2325316at2759"/>
<name>A0A9N9F3Q4_9GLOM</name>
<keyword evidence="3" id="KW-1185">Reference proteome</keyword>
<dbReference type="AlphaFoldDB" id="A0A9N9F3Q4"/>
<feature type="compositionally biased region" description="Basic residues" evidence="1">
    <location>
        <begin position="1"/>
        <end position="14"/>
    </location>
</feature>
<evidence type="ECO:0000313" key="2">
    <source>
        <dbReference type="EMBL" id="CAG8506659.1"/>
    </source>
</evidence>
<dbReference type="EMBL" id="CAJVPV010001730">
    <property type="protein sequence ID" value="CAG8506659.1"/>
    <property type="molecule type" value="Genomic_DNA"/>
</dbReference>